<proteinExistence type="inferred from homology"/>
<keyword evidence="5 6" id="KW-0456">Lyase</keyword>
<comment type="pathway">
    <text evidence="1 6">Amino-acid biosynthesis; L-arginine biosynthesis; L-arginine from L-ornithine and carbamoyl phosphate: step 3/3.</text>
</comment>
<dbReference type="SUPFAM" id="SSF48557">
    <property type="entry name" value="L-aspartase-like"/>
    <property type="match status" value="1"/>
</dbReference>
<dbReference type="OrthoDB" id="9769623at2"/>
<feature type="domain" description="Fumarate lyase N-terminal" evidence="7">
    <location>
        <begin position="7"/>
        <end position="301"/>
    </location>
</feature>
<dbReference type="HAMAP" id="MF_00006">
    <property type="entry name" value="Arg_succ_lyase"/>
    <property type="match status" value="1"/>
</dbReference>
<dbReference type="PRINTS" id="PR00149">
    <property type="entry name" value="FUMRATELYASE"/>
</dbReference>
<dbReference type="UniPathway" id="UPA00068">
    <property type="reaction ID" value="UER00114"/>
</dbReference>
<gene>
    <name evidence="6" type="primary">argH</name>
    <name evidence="9" type="ORF">SAMN05660649_03607</name>
</gene>
<dbReference type="Pfam" id="PF00206">
    <property type="entry name" value="Lyase_1"/>
    <property type="match status" value="1"/>
</dbReference>
<dbReference type="InterPro" id="IPR008948">
    <property type="entry name" value="L-Aspartase-like"/>
</dbReference>
<dbReference type="InterPro" id="IPR020557">
    <property type="entry name" value="Fumarate_lyase_CS"/>
</dbReference>
<dbReference type="NCBIfam" id="TIGR00838">
    <property type="entry name" value="argH"/>
    <property type="match status" value="1"/>
</dbReference>
<dbReference type="STRING" id="341036.SAMN05660649_03607"/>
<evidence type="ECO:0000259" key="7">
    <source>
        <dbReference type="Pfam" id="PF00206"/>
    </source>
</evidence>
<evidence type="ECO:0000256" key="2">
    <source>
        <dbReference type="ARBA" id="ARBA00012338"/>
    </source>
</evidence>
<evidence type="ECO:0000259" key="8">
    <source>
        <dbReference type="Pfam" id="PF14698"/>
    </source>
</evidence>
<organism evidence="9 10">
    <name type="scientific">Desulfotruncus arcticus DSM 17038</name>
    <dbReference type="NCBI Taxonomy" id="1121424"/>
    <lineage>
        <taxon>Bacteria</taxon>
        <taxon>Bacillati</taxon>
        <taxon>Bacillota</taxon>
        <taxon>Clostridia</taxon>
        <taxon>Eubacteriales</taxon>
        <taxon>Desulfallaceae</taxon>
        <taxon>Desulfotruncus</taxon>
    </lineage>
</organism>
<protein>
    <recommendedName>
        <fullName evidence="2 6">Argininosuccinate lyase</fullName>
        <shortName evidence="6">ASAL</shortName>
        <ecNumber evidence="2 6">4.3.2.1</ecNumber>
    </recommendedName>
    <alternativeName>
        <fullName evidence="6">Arginosuccinase</fullName>
    </alternativeName>
</protein>
<evidence type="ECO:0000313" key="9">
    <source>
        <dbReference type="EMBL" id="SFH03859.1"/>
    </source>
</evidence>
<keyword evidence="4 6" id="KW-0028">Amino-acid biosynthesis</keyword>
<dbReference type="InterPro" id="IPR009049">
    <property type="entry name" value="Argininosuccinate_lyase"/>
</dbReference>
<dbReference type="InterPro" id="IPR029419">
    <property type="entry name" value="Arg_succ_lyase_C"/>
</dbReference>
<evidence type="ECO:0000256" key="3">
    <source>
        <dbReference type="ARBA" id="ARBA00022571"/>
    </source>
</evidence>
<evidence type="ECO:0000256" key="5">
    <source>
        <dbReference type="ARBA" id="ARBA00023239"/>
    </source>
</evidence>
<dbReference type="InterPro" id="IPR022761">
    <property type="entry name" value="Fumarate_lyase_N"/>
</dbReference>
<dbReference type="Gene3D" id="1.20.200.10">
    <property type="entry name" value="Fumarase/aspartase (Central domain)"/>
    <property type="match status" value="1"/>
</dbReference>
<keyword evidence="6" id="KW-0963">Cytoplasm</keyword>
<comment type="subcellular location">
    <subcellularLocation>
        <location evidence="6">Cytoplasm</location>
    </subcellularLocation>
</comment>
<dbReference type="GO" id="GO:0004056">
    <property type="term" value="F:argininosuccinate lyase activity"/>
    <property type="evidence" value="ECO:0007669"/>
    <property type="project" value="UniProtKB-UniRule"/>
</dbReference>
<reference evidence="10" key="1">
    <citation type="submission" date="2016-10" db="EMBL/GenBank/DDBJ databases">
        <authorList>
            <person name="Varghese N."/>
            <person name="Submissions S."/>
        </authorList>
    </citation>
    <scope>NUCLEOTIDE SEQUENCE [LARGE SCALE GENOMIC DNA]</scope>
    <source>
        <strain evidence="10">DSM 17038</strain>
    </source>
</reference>
<evidence type="ECO:0000256" key="6">
    <source>
        <dbReference type="HAMAP-Rule" id="MF_00006"/>
    </source>
</evidence>
<dbReference type="EC" id="4.3.2.1" evidence="2 6"/>
<dbReference type="CDD" id="cd01359">
    <property type="entry name" value="Argininosuccinate_lyase"/>
    <property type="match status" value="1"/>
</dbReference>
<comment type="catalytic activity">
    <reaction evidence="6">
        <text>2-(N(omega)-L-arginino)succinate = fumarate + L-arginine</text>
        <dbReference type="Rhea" id="RHEA:24020"/>
        <dbReference type="ChEBI" id="CHEBI:29806"/>
        <dbReference type="ChEBI" id="CHEBI:32682"/>
        <dbReference type="ChEBI" id="CHEBI:57472"/>
        <dbReference type="EC" id="4.3.2.1"/>
    </reaction>
</comment>
<keyword evidence="10" id="KW-1185">Reference proteome</keyword>
<dbReference type="InterPro" id="IPR000362">
    <property type="entry name" value="Fumarate_lyase_fam"/>
</dbReference>
<evidence type="ECO:0000256" key="4">
    <source>
        <dbReference type="ARBA" id="ARBA00022605"/>
    </source>
</evidence>
<evidence type="ECO:0000313" key="10">
    <source>
        <dbReference type="Proteomes" id="UP000199337"/>
    </source>
</evidence>
<dbReference type="AlphaFoldDB" id="A0A1I2WTD1"/>
<dbReference type="PRINTS" id="PR00145">
    <property type="entry name" value="ARGSUCLYASE"/>
</dbReference>
<dbReference type="RefSeq" id="WP_092472895.1">
    <property type="nucleotide sequence ID" value="NZ_FOOX01000014.1"/>
</dbReference>
<dbReference type="PANTHER" id="PTHR43814:SF1">
    <property type="entry name" value="ARGININOSUCCINATE LYASE"/>
    <property type="match status" value="1"/>
</dbReference>
<dbReference type="Pfam" id="PF14698">
    <property type="entry name" value="ASL_C2"/>
    <property type="match status" value="1"/>
</dbReference>
<sequence>MSKLWGGRFQKETDSLVDDFHSSISFDSRLYKYDITGSIAHAAMLARVGIISLEESETITRGLQGILADIEAGLVEFSVSAEDIHMNVEQLLIERIGEVGKKLHTARSRNDQVALDVRMYLRDEIDAVLELLGQLNVTLLDLAEQHIDTVMPGYTHLQRAQPVNLAHHLLAYCQMFYRDMDRLRDCRRRVNVMPLGAGALAGTTFPLDRAFVARELGFDAITENSLDAVSDRDFAVEFAAAAALVMVHLSRFCEEIILWSTSEFSFVELDDAYSTGSSMMPQKKNPDVAELIKGKSGRVFGDLTTLLVMLKGLPLAYNKDMQEDKEALFDAVDTVKKCLLIFRPMLATMRVKKDNLARAARGGFTNATDLADYLVEKGVPFREAHEIVGRAVAYCIERAGNLDDLTLEEFNRFSPVIDEEVYSAIGIDHCVAARKVPGGPAPEAVRESIAKMRGRVGLL</sequence>
<dbReference type="GO" id="GO:0005829">
    <property type="term" value="C:cytosol"/>
    <property type="evidence" value="ECO:0007669"/>
    <property type="project" value="TreeGrafter"/>
</dbReference>
<evidence type="ECO:0000256" key="1">
    <source>
        <dbReference type="ARBA" id="ARBA00004941"/>
    </source>
</evidence>
<keyword evidence="3 6" id="KW-0055">Arginine biosynthesis</keyword>
<dbReference type="FunFam" id="1.10.40.30:FF:000001">
    <property type="entry name" value="Argininosuccinate lyase"/>
    <property type="match status" value="1"/>
</dbReference>
<accession>A0A1I2WTD1</accession>
<comment type="similarity">
    <text evidence="6">Belongs to the lyase 1 family. Argininosuccinate lyase subfamily.</text>
</comment>
<dbReference type="PANTHER" id="PTHR43814">
    <property type="entry name" value="ARGININOSUCCINATE LYASE"/>
    <property type="match status" value="1"/>
</dbReference>
<dbReference type="PROSITE" id="PS00163">
    <property type="entry name" value="FUMARATE_LYASES"/>
    <property type="match status" value="1"/>
</dbReference>
<dbReference type="GO" id="GO:0042450">
    <property type="term" value="P:L-arginine biosynthetic process via ornithine"/>
    <property type="evidence" value="ECO:0007669"/>
    <property type="project" value="UniProtKB-UniRule"/>
</dbReference>
<feature type="domain" description="Argininosuccinate lyase C-terminal" evidence="8">
    <location>
        <begin position="364"/>
        <end position="432"/>
    </location>
</feature>
<dbReference type="FunFam" id="1.10.275.10:FF:000002">
    <property type="entry name" value="Argininosuccinate lyase"/>
    <property type="match status" value="1"/>
</dbReference>
<dbReference type="EMBL" id="FOOX01000014">
    <property type="protein sequence ID" value="SFH03859.1"/>
    <property type="molecule type" value="Genomic_DNA"/>
</dbReference>
<name>A0A1I2WTD1_9FIRM</name>
<dbReference type="InterPro" id="IPR024083">
    <property type="entry name" value="Fumarase/histidase_N"/>
</dbReference>
<dbReference type="Gene3D" id="1.10.40.30">
    <property type="entry name" value="Fumarase/aspartase (C-terminal domain)"/>
    <property type="match status" value="1"/>
</dbReference>
<dbReference type="Gene3D" id="1.10.275.10">
    <property type="entry name" value="Fumarase/aspartase (N-terminal domain)"/>
    <property type="match status" value="1"/>
</dbReference>
<dbReference type="FunFam" id="1.20.200.10:FF:000002">
    <property type="entry name" value="Argininosuccinate lyase"/>
    <property type="match status" value="1"/>
</dbReference>
<dbReference type="Proteomes" id="UP000199337">
    <property type="component" value="Unassembled WGS sequence"/>
</dbReference>